<dbReference type="InterPro" id="IPR044861">
    <property type="entry name" value="IPNS-like_FE2OG_OXY"/>
</dbReference>
<evidence type="ECO:0000313" key="5">
    <source>
        <dbReference type="Proteomes" id="UP001147747"/>
    </source>
</evidence>
<dbReference type="Pfam" id="PF03171">
    <property type="entry name" value="2OG-FeII_Oxy"/>
    <property type="match status" value="1"/>
</dbReference>
<reference evidence="4" key="1">
    <citation type="submission" date="2022-12" db="EMBL/GenBank/DDBJ databases">
        <authorList>
            <person name="Petersen C."/>
        </authorList>
    </citation>
    <scope>NUCLEOTIDE SEQUENCE</scope>
    <source>
        <strain evidence="4">IBT 29677</strain>
    </source>
</reference>
<dbReference type="PROSITE" id="PS51471">
    <property type="entry name" value="FE2OG_OXY"/>
    <property type="match status" value="1"/>
</dbReference>
<dbReference type="Gene3D" id="2.60.120.330">
    <property type="entry name" value="B-lactam Antibiotic, Isopenicillin N Synthase, Chain"/>
    <property type="match status" value="1"/>
</dbReference>
<keyword evidence="5" id="KW-1185">Reference proteome</keyword>
<dbReference type="PANTHER" id="PTHR47990">
    <property type="entry name" value="2-OXOGLUTARATE (2OG) AND FE(II)-DEPENDENT OXYGENASE SUPERFAMILY PROTEIN-RELATED"/>
    <property type="match status" value="1"/>
</dbReference>
<dbReference type="AlphaFoldDB" id="A0A9W9W2D8"/>
<dbReference type="OrthoDB" id="288590at2759"/>
<evidence type="ECO:0000313" key="4">
    <source>
        <dbReference type="EMBL" id="KAJ5397434.1"/>
    </source>
</evidence>
<comment type="caution">
    <text evidence="4">The sequence shown here is derived from an EMBL/GenBank/DDBJ whole genome shotgun (WGS) entry which is preliminary data.</text>
</comment>
<dbReference type="GO" id="GO:0044283">
    <property type="term" value="P:small molecule biosynthetic process"/>
    <property type="evidence" value="ECO:0007669"/>
    <property type="project" value="UniProtKB-ARBA"/>
</dbReference>
<dbReference type="Pfam" id="PF14226">
    <property type="entry name" value="DIOX_N"/>
    <property type="match status" value="1"/>
</dbReference>
<dbReference type="GO" id="GO:0016491">
    <property type="term" value="F:oxidoreductase activity"/>
    <property type="evidence" value="ECO:0007669"/>
    <property type="project" value="UniProtKB-KW"/>
</dbReference>
<dbReference type="GO" id="GO:0046872">
    <property type="term" value="F:metal ion binding"/>
    <property type="evidence" value="ECO:0007669"/>
    <property type="project" value="UniProtKB-KW"/>
</dbReference>
<reference evidence="4" key="2">
    <citation type="journal article" date="2023" name="IMA Fungus">
        <title>Comparative genomic study of the Penicillium genus elucidates a diverse pangenome and 15 lateral gene transfer events.</title>
        <authorList>
            <person name="Petersen C."/>
            <person name="Sorensen T."/>
            <person name="Nielsen M.R."/>
            <person name="Sondergaard T.E."/>
            <person name="Sorensen J.L."/>
            <person name="Fitzpatrick D.A."/>
            <person name="Frisvad J.C."/>
            <person name="Nielsen K.L."/>
        </authorList>
    </citation>
    <scope>NUCLEOTIDE SEQUENCE</scope>
    <source>
        <strain evidence="4">IBT 29677</strain>
    </source>
</reference>
<accession>A0A9W9W2D8</accession>
<dbReference type="GeneID" id="81369164"/>
<dbReference type="SUPFAM" id="SSF51197">
    <property type="entry name" value="Clavaminate synthase-like"/>
    <property type="match status" value="1"/>
</dbReference>
<keyword evidence="2" id="KW-0560">Oxidoreductase</keyword>
<dbReference type="PRINTS" id="PR00682">
    <property type="entry name" value="IPNSYNTHASE"/>
</dbReference>
<comment type="similarity">
    <text evidence="1 2">Belongs to the iron/ascorbate-dependent oxidoreductase family.</text>
</comment>
<feature type="domain" description="Fe2OG dioxygenase" evidence="3">
    <location>
        <begin position="202"/>
        <end position="306"/>
    </location>
</feature>
<gene>
    <name evidence="4" type="ORF">N7509_005547</name>
</gene>
<evidence type="ECO:0000259" key="3">
    <source>
        <dbReference type="PROSITE" id="PS51471"/>
    </source>
</evidence>
<dbReference type="EMBL" id="JAPZBU010000006">
    <property type="protein sequence ID" value="KAJ5397434.1"/>
    <property type="molecule type" value="Genomic_DNA"/>
</dbReference>
<dbReference type="InterPro" id="IPR005123">
    <property type="entry name" value="Oxoglu/Fe-dep_dioxygenase_dom"/>
</dbReference>
<evidence type="ECO:0000256" key="1">
    <source>
        <dbReference type="ARBA" id="ARBA00008056"/>
    </source>
</evidence>
<keyword evidence="2" id="KW-0479">Metal-binding</keyword>
<sequence length="349" mass="39294">MDINLVDEAKAANCDHIPIIDLSNIGSPDVEKRQELARAVYDACTRVGFFYIKVFENHGIPEHLISEIHDVAERFFSLPSEEKMKVYIGNSKKYRGYSPIGAERTTGTDDNPIPEEEAAGVLSEAFVIGYENALDFRKSENDHLPPGTYELYGDNQWPHDETIPGFSATYIQYCATVLELCRRMLRIFALALEVPEDYFDSKIHNPGVISRMMHYPAQPVGDPREGLGAHTDFECFTILSQDAVPGLQVLNHNGEWILAPPIPGTLVVNIADCLSTWTNKKFKSTIHRVANLSGEQRYSIPFFFGVDYDATVSVLENHTSEENPPCREPFKAGDWVREKLSKAYLPYEG</sequence>
<protein>
    <recommendedName>
        <fullName evidence="3">Fe2OG dioxygenase domain-containing protein</fullName>
    </recommendedName>
</protein>
<evidence type="ECO:0000256" key="2">
    <source>
        <dbReference type="RuleBase" id="RU003682"/>
    </source>
</evidence>
<dbReference type="RefSeq" id="XP_056489486.1">
    <property type="nucleotide sequence ID" value="XM_056630184.1"/>
</dbReference>
<name>A0A9W9W2D8_9EURO</name>
<dbReference type="InterPro" id="IPR026992">
    <property type="entry name" value="DIOX_N"/>
</dbReference>
<dbReference type="InterPro" id="IPR050231">
    <property type="entry name" value="Iron_ascorbate_oxido_reductase"/>
</dbReference>
<dbReference type="InterPro" id="IPR027443">
    <property type="entry name" value="IPNS-like_sf"/>
</dbReference>
<organism evidence="4 5">
    <name type="scientific">Penicillium cosmopolitanum</name>
    <dbReference type="NCBI Taxonomy" id="1131564"/>
    <lineage>
        <taxon>Eukaryota</taxon>
        <taxon>Fungi</taxon>
        <taxon>Dikarya</taxon>
        <taxon>Ascomycota</taxon>
        <taxon>Pezizomycotina</taxon>
        <taxon>Eurotiomycetes</taxon>
        <taxon>Eurotiomycetidae</taxon>
        <taxon>Eurotiales</taxon>
        <taxon>Aspergillaceae</taxon>
        <taxon>Penicillium</taxon>
    </lineage>
</organism>
<keyword evidence="2" id="KW-0408">Iron</keyword>
<proteinExistence type="inferred from homology"/>
<dbReference type="Proteomes" id="UP001147747">
    <property type="component" value="Unassembled WGS sequence"/>
</dbReference>